<keyword evidence="1 3" id="KW-0853">WD repeat</keyword>
<keyword evidence="5" id="KW-1185">Reference proteome</keyword>
<reference evidence="4 5" key="1">
    <citation type="journal article" date="2021" name="BMC Genomics">
        <title>Datura genome reveals duplications of psychoactive alkaloid biosynthetic genes and high mutation rate following tissue culture.</title>
        <authorList>
            <person name="Rajewski A."/>
            <person name="Carter-House D."/>
            <person name="Stajich J."/>
            <person name="Litt A."/>
        </authorList>
    </citation>
    <scope>NUCLEOTIDE SEQUENCE [LARGE SCALE GENOMIC DNA]</scope>
    <source>
        <strain evidence="4">AR-01</strain>
    </source>
</reference>
<dbReference type="PANTHER" id="PTHR14221:SF31">
    <property type="entry name" value="TRANSDUCIN_WD40 REPEAT-LIKE SUPERFAMILY PROTEIN"/>
    <property type="match status" value="1"/>
</dbReference>
<dbReference type="SMART" id="SM00320">
    <property type="entry name" value="WD40"/>
    <property type="match status" value="7"/>
</dbReference>
<dbReference type="Gene3D" id="2.130.10.10">
    <property type="entry name" value="YVTN repeat-like/Quinoprotein amine dehydrogenase"/>
    <property type="match status" value="1"/>
</dbReference>
<dbReference type="InterPro" id="IPR020472">
    <property type="entry name" value="WD40_PAC1"/>
</dbReference>
<feature type="repeat" description="WD" evidence="3">
    <location>
        <begin position="343"/>
        <end position="375"/>
    </location>
</feature>
<feature type="repeat" description="WD" evidence="3">
    <location>
        <begin position="219"/>
        <end position="250"/>
    </location>
</feature>
<evidence type="ECO:0000313" key="4">
    <source>
        <dbReference type="EMBL" id="MCE0481255.1"/>
    </source>
</evidence>
<dbReference type="InterPro" id="IPR015943">
    <property type="entry name" value="WD40/YVTN_repeat-like_dom_sf"/>
</dbReference>
<dbReference type="PROSITE" id="PS50294">
    <property type="entry name" value="WD_REPEATS_REGION"/>
    <property type="match status" value="3"/>
</dbReference>
<organism evidence="4 5">
    <name type="scientific">Datura stramonium</name>
    <name type="common">Jimsonweed</name>
    <name type="synonym">Common thornapple</name>
    <dbReference type="NCBI Taxonomy" id="4076"/>
    <lineage>
        <taxon>Eukaryota</taxon>
        <taxon>Viridiplantae</taxon>
        <taxon>Streptophyta</taxon>
        <taxon>Embryophyta</taxon>
        <taxon>Tracheophyta</taxon>
        <taxon>Spermatophyta</taxon>
        <taxon>Magnoliopsida</taxon>
        <taxon>eudicotyledons</taxon>
        <taxon>Gunneridae</taxon>
        <taxon>Pentapetalae</taxon>
        <taxon>asterids</taxon>
        <taxon>lamiids</taxon>
        <taxon>Solanales</taxon>
        <taxon>Solanaceae</taxon>
        <taxon>Solanoideae</taxon>
        <taxon>Datureae</taxon>
        <taxon>Datura</taxon>
    </lineage>
</organism>
<dbReference type="InterPro" id="IPR040324">
    <property type="entry name" value="WDR44/Dgr2"/>
</dbReference>
<dbReference type="EMBL" id="JACEIK010005338">
    <property type="protein sequence ID" value="MCE0481255.1"/>
    <property type="molecule type" value="Genomic_DNA"/>
</dbReference>
<evidence type="ECO:0000313" key="5">
    <source>
        <dbReference type="Proteomes" id="UP000823775"/>
    </source>
</evidence>
<dbReference type="Pfam" id="PF00400">
    <property type="entry name" value="WD40"/>
    <property type="match status" value="5"/>
</dbReference>
<protein>
    <submittedName>
        <fullName evidence="4">Uncharacterized protein</fullName>
    </submittedName>
</protein>
<sequence>MKTMQDLPNLNEVEEVFFDSTDTLLPEEPGFVEKNLGYDLWLMEPDSVKRRRENFLHEMGFVGFDCLPSAASDESDSMGLNRIAESSEAVCSSASEEEFMCNERESSGNANSLTDELDQTWFDDLGEVSSDCTARSPDGEHTCFDATSDHTHGKDSNLKNQKMKKWWKQFNLKMRKSQSTDVSKTSKMFTEKQKVTPMEVQLNRKKINEFSAVFCGQEISAHSGLIWTMKFSPDGKYLASAGEDGVVRIWLVTVDSSCEASNFNFSSHRIKGKHGHKKKKSCYTPVIVPERAFKIDESPLHEFHGHTAGILDLAWSSSNCVLSSSKDKTVRLWKVGLDGCQGVFHHKNYVTCIQFNPVNENIFISGSIDGKVRIWGVPAKRVLEWADVHDIVTAVAYQPNGEGFIVGCISGTCRFYELNESVLSLNTQVHLHGRKKSFGSRITGIQFFEHDSRRVMITSEDSKIHILDGSRFKYMFALILDITGLSKSGSHTSATFSSTGKHIISVGENSRVYLWDNADISIQASKQTKSIRSCEHFLSEGISVAIPWSGQATTAEDSENFGSSNFDPLVGEHHYSRTWDSRRFSVGKNWFAMDVSSRGSVTWPEEMLLPHDTPCAENDEHLCTYNDDHLYQQQQHNKNLNYRALSPAWGLVIVTAGWDGKIRTFHNYGLPVRI</sequence>
<comment type="caution">
    <text evidence="4">The sequence shown here is derived from an EMBL/GenBank/DDBJ whole genome shotgun (WGS) entry which is preliminary data.</text>
</comment>
<evidence type="ECO:0000256" key="2">
    <source>
        <dbReference type="ARBA" id="ARBA00022737"/>
    </source>
</evidence>
<keyword evidence="2" id="KW-0677">Repeat</keyword>
<dbReference type="PRINTS" id="PR00320">
    <property type="entry name" value="GPROTEINBRPT"/>
</dbReference>
<proteinExistence type="predicted"/>
<gene>
    <name evidence="4" type="ORF">HAX54_038850</name>
</gene>
<dbReference type="Proteomes" id="UP000823775">
    <property type="component" value="Unassembled WGS sequence"/>
</dbReference>
<dbReference type="PANTHER" id="PTHR14221">
    <property type="entry name" value="WD REPEAT DOMAIN 44"/>
    <property type="match status" value="1"/>
</dbReference>
<accession>A0ABS8VMQ5</accession>
<evidence type="ECO:0000256" key="1">
    <source>
        <dbReference type="ARBA" id="ARBA00022574"/>
    </source>
</evidence>
<dbReference type="PROSITE" id="PS50082">
    <property type="entry name" value="WD_REPEATS_2"/>
    <property type="match status" value="3"/>
</dbReference>
<dbReference type="InterPro" id="IPR001680">
    <property type="entry name" value="WD40_rpt"/>
</dbReference>
<evidence type="ECO:0000256" key="3">
    <source>
        <dbReference type="PROSITE-ProRule" id="PRU00221"/>
    </source>
</evidence>
<feature type="repeat" description="WD" evidence="3">
    <location>
        <begin position="303"/>
        <end position="335"/>
    </location>
</feature>
<name>A0ABS8VMQ5_DATST</name>
<dbReference type="SUPFAM" id="SSF50978">
    <property type="entry name" value="WD40 repeat-like"/>
    <property type="match status" value="1"/>
</dbReference>
<dbReference type="InterPro" id="IPR036322">
    <property type="entry name" value="WD40_repeat_dom_sf"/>
</dbReference>